<keyword evidence="4" id="KW-1185">Reference proteome</keyword>
<feature type="chain" id="PRO_5017659261" evidence="1">
    <location>
        <begin position="22"/>
        <end position="139"/>
    </location>
</feature>
<dbReference type="Pfam" id="PF09917">
    <property type="entry name" value="DUF2147"/>
    <property type="match status" value="1"/>
</dbReference>
<feature type="domain" description="DUF2147" evidence="2">
    <location>
        <begin position="27"/>
        <end position="138"/>
    </location>
</feature>
<dbReference type="Gene3D" id="2.40.128.520">
    <property type="match status" value="1"/>
</dbReference>
<evidence type="ECO:0000313" key="3">
    <source>
        <dbReference type="EMBL" id="RED16524.1"/>
    </source>
</evidence>
<dbReference type="PANTHER" id="PTHR36919:SF2">
    <property type="entry name" value="BLL6627 PROTEIN"/>
    <property type="match status" value="1"/>
</dbReference>
<dbReference type="InterPro" id="IPR019223">
    <property type="entry name" value="DUF2147"/>
</dbReference>
<name>A0A3D9FFC9_9SPHN</name>
<gene>
    <name evidence="3" type="ORF">DFR46_1548</name>
</gene>
<feature type="signal peptide" evidence="1">
    <location>
        <begin position="1"/>
        <end position="21"/>
    </location>
</feature>
<dbReference type="RefSeq" id="WP_162843422.1">
    <property type="nucleotide sequence ID" value="NZ_QRDP01000004.1"/>
</dbReference>
<reference evidence="3 4" key="1">
    <citation type="submission" date="2018-07" db="EMBL/GenBank/DDBJ databases">
        <title>Genomic Encyclopedia of Type Strains, Phase IV (KMG-IV): sequencing the most valuable type-strain genomes for metagenomic binning, comparative biology and taxonomic classification.</title>
        <authorList>
            <person name="Goeker M."/>
        </authorList>
    </citation>
    <scope>NUCLEOTIDE SEQUENCE [LARGE SCALE GENOMIC DNA]</scope>
    <source>
        <strain evidence="3 4">DSM 26725</strain>
    </source>
</reference>
<protein>
    <submittedName>
        <fullName evidence="3">Uncharacterized protein DUF2147</fullName>
    </submittedName>
</protein>
<comment type="caution">
    <text evidence="3">The sequence shown here is derived from an EMBL/GenBank/DDBJ whole genome shotgun (WGS) entry which is preliminary data.</text>
</comment>
<dbReference type="PANTHER" id="PTHR36919">
    <property type="entry name" value="BLR1215 PROTEIN"/>
    <property type="match status" value="1"/>
</dbReference>
<keyword evidence="1" id="KW-0732">Signal</keyword>
<dbReference type="EMBL" id="QRDP01000004">
    <property type="protein sequence ID" value="RED16524.1"/>
    <property type="molecule type" value="Genomic_DNA"/>
</dbReference>
<dbReference type="AlphaFoldDB" id="A0A3D9FFC9"/>
<evidence type="ECO:0000259" key="2">
    <source>
        <dbReference type="Pfam" id="PF09917"/>
    </source>
</evidence>
<proteinExistence type="predicted"/>
<organism evidence="3 4">
    <name type="scientific">Parasphingopyxis lamellibrachiae</name>
    <dbReference type="NCBI Taxonomy" id="680125"/>
    <lineage>
        <taxon>Bacteria</taxon>
        <taxon>Pseudomonadati</taxon>
        <taxon>Pseudomonadota</taxon>
        <taxon>Alphaproteobacteria</taxon>
        <taxon>Sphingomonadales</taxon>
        <taxon>Sphingomonadaceae</taxon>
        <taxon>Parasphingopyxis</taxon>
    </lineage>
</organism>
<evidence type="ECO:0000313" key="4">
    <source>
        <dbReference type="Proteomes" id="UP000256310"/>
    </source>
</evidence>
<sequence>MKFFSFAAMLGLLALSAPAAAQSGITGNWLTEDNRAVIAIGRCGETLCGRITRILVPTEAGQRDVNNPDPNLRNRRIEGSRVLTGFRFDRGQYRHGQVYDPENGRSYNARLRLNRDGTLRVTGCVLGGIICQSQNWTRR</sequence>
<evidence type="ECO:0000256" key="1">
    <source>
        <dbReference type="SAM" id="SignalP"/>
    </source>
</evidence>
<accession>A0A3D9FFC9</accession>
<dbReference type="Proteomes" id="UP000256310">
    <property type="component" value="Unassembled WGS sequence"/>
</dbReference>